<evidence type="ECO:0000259" key="2">
    <source>
        <dbReference type="PROSITE" id="PS50191"/>
    </source>
</evidence>
<organism evidence="3 4">
    <name type="scientific">Bemisia tabaci</name>
    <name type="common">Sweetpotato whitefly</name>
    <name type="synonym">Aleurodes tabaci</name>
    <dbReference type="NCBI Taxonomy" id="7038"/>
    <lineage>
        <taxon>Eukaryota</taxon>
        <taxon>Metazoa</taxon>
        <taxon>Ecdysozoa</taxon>
        <taxon>Arthropoda</taxon>
        <taxon>Hexapoda</taxon>
        <taxon>Insecta</taxon>
        <taxon>Pterygota</taxon>
        <taxon>Neoptera</taxon>
        <taxon>Paraneoptera</taxon>
        <taxon>Hemiptera</taxon>
        <taxon>Sternorrhyncha</taxon>
        <taxon>Aleyrodoidea</taxon>
        <taxon>Aleyrodidae</taxon>
        <taxon>Aleyrodinae</taxon>
        <taxon>Bemisia</taxon>
    </lineage>
</organism>
<dbReference type="InterPro" id="IPR001251">
    <property type="entry name" value="CRAL-TRIO_dom"/>
</dbReference>
<dbReference type="InterPro" id="IPR036865">
    <property type="entry name" value="CRAL-TRIO_dom_sf"/>
</dbReference>
<accession>A0A9P0F486</accession>
<evidence type="ECO:0000313" key="3">
    <source>
        <dbReference type="EMBL" id="CAH0391432.1"/>
    </source>
</evidence>
<sequence length="295" mass="34007">MSPVAEVIEDTDVTSQRIKEGVQHLKEWLAKQPHLPNVDDEEWLATFLCQCKLSLEKTKSKLDGYFSYRNKYPQFLKNRNPADPEVILAGKSYNLSISSKLTKSGARILHFAPGEDPSIFDVDALAKRMFMVTDAMYLEKDRHTNYVAVTDCRHLHYMHFLRGLTRIPQIVDVYVNAYTERVVSFNVINAPSFINKVVNMFKNYLPEKIANRIYVHEEASELLECEYVDEGVLAKEFGGNGPSIKEYDDFTVRLLEKHAGWFAKQESVCSNEELRRKDDAKPEELQGSFRKLEVD</sequence>
<dbReference type="PANTHER" id="PTHR10174:SF224">
    <property type="entry name" value="RETINOL-BINDING PROTEIN PINTA"/>
    <property type="match status" value="1"/>
</dbReference>
<feature type="domain" description="CRAL-TRIO" evidence="2">
    <location>
        <begin position="83"/>
        <end position="245"/>
    </location>
</feature>
<evidence type="ECO:0000313" key="4">
    <source>
        <dbReference type="Proteomes" id="UP001152759"/>
    </source>
</evidence>
<dbReference type="Gene3D" id="3.40.525.10">
    <property type="entry name" value="CRAL-TRIO lipid binding domain"/>
    <property type="match status" value="1"/>
</dbReference>
<evidence type="ECO:0000256" key="1">
    <source>
        <dbReference type="SAM" id="MobiDB-lite"/>
    </source>
</evidence>
<name>A0A9P0F486_BEMTA</name>
<protein>
    <recommendedName>
        <fullName evidence="2">CRAL-TRIO domain-containing protein</fullName>
    </recommendedName>
</protein>
<gene>
    <name evidence="3" type="ORF">BEMITA_LOCUS10049</name>
</gene>
<dbReference type="AlphaFoldDB" id="A0A9P0F486"/>
<feature type="region of interest" description="Disordered" evidence="1">
    <location>
        <begin position="273"/>
        <end position="295"/>
    </location>
</feature>
<dbReference type="PANTHER" id="PTHR10174">
    <property type="entry name" value="ALPHA-TOCOPHEROL TRANSFER PROTEIN-RELATED"/>
    <property type="match status" value="1"/>
</dbReference>
<reference evidence="3" key="1">
    <citation type="submission" date="2021-12" db="EMBL/GenBank/DDBJ databases">
        <authorList>
            <person name="King R."/>
        </authorList>
    </citation>
    <scope>NUCLEOTIDE SEQUENCE</scope>
</reference>
<dbReference type="SUPFAM" id="SSF52087">
    <property type="entry name" value="CRAL/TRIO domain"/>
    <property type="match status" value="1"/>
</dbReference>
<keyword evidence="4" id="KW-1185">Reference proteome</keyword>
<dbReference type="EMBL" id="OU963867">
    <property type="protein sequence ID" value="CAH0391432.1"/>
    <property type="molecule type" value="Genomic_DNA"/>
</dbReference>
<dbReference type="Pfam" id="PF00650">
    <property type="entry name" value="CRAL_TRIO"/>
    <property type="match status" value="1"/>
</dbReference>
<dbReference type="PROSITE" id="PS50191">
    <property type="entry name" value="CRAL_TRIO"/>
    <property type="match status" value="1"/>
</dbReference>
<proteinExistence type="predicted"/>
<dbReference type="GO" id="GO:0016020">
    <property type="term" value="C:membrane"/>
    <property type="evidence" value="ECO:0007669"/>
    <property type="project" value="TreeGrafter"/>
</dbReference>
<dbReference type="CDD" id="cd00170">
    <property type="entry name" value="SEC14"/>
    <property type="match status" value="1"/>
</dbReference>
<dbReference type="SMART" id="SM00516">
    <property type="entry name" value="SEC14"/>
    <property type="match status" value="1"/>
</dbReference>
<dbReference type="InterPro" id="IPR036273">
    <property type="entry name" value="CRAL/TRIO_N_dom_sf"/>
</dbReference>
<dbReference type="SUPFAM" id="SSF46938">
    <property type="entry name" value="CRAL/TRIO N-terminal domain"/>
    <property type="match status" value="1"/>
</dbReference>
<dbReference type="Proteomes" id="UP001152759">
    <property type="component" value="Chromosome 6"/>
</dbReference>
<dbReference type="GO" id="GO:1902936">
    <property type="term" value="F:phosphatidylinositol bisphosphate binding"/>
    <property type="evidence" value="ECO:0007669"/>
    <property type="project" value="TreeGrafter"/>
</dbReference>